<sequence>MASLRRVRRARTFDGKRYISQEDGVLIPPTASSATATVAHFYDDEVLSGDGTENQRPSALPLDWSHNQWLNTPNKWVSEREHAIRKAVSSGALPPPDPFHQMTPAAVPLGSTDGPVTSTSSAAAPYNTFAPQGSNSKEFLDQQRRGKSKYYQHTNNARPQSRLLDGLTWDEVTQGAATDMPVAAASKAIIQKEMFKKQL</sequence>
<dbReference type="GO" id="GO:0051015">
    <property type="term" value="F:actin filament binding"/>
    <property type="evidence" value="ECO:0007669"/>
    <property type="project" value="TreeGrafter"/>
</dbReference>
<dbReference type="OrthoDB" id="3238794at2759"/>
<name>A0A504YF11_FASGI</name>
<organism evidence="1 2">
    <name type="scientific">Fasciola gigantica</name>
    <name type="common">Giant liver fluke</name>
    <dbReference type="NCBI Taxonomy" id="46835"/>
    <lineage>
        <taxon>Eukaryota</taxon>
        <taxon>Metazoa</taxon>
        <taxon>Spiralia</taxon>
        <taxon>Lophotrochozoa</taxon>
        <taxon>Platyhelminthes</taxon>
        <taxon>Trematoda</taxon>
        <taxon>Digenea</taxon>
        <taxon>Plagiorchiida</taxon>
        <taxon>Echinostomata</taxon>
        <taxon>Echinostomatoidea</taxon>
        <taxon>Fasciolidae</taxon>
        <taxon>Fasciola</taxon>
    </lineage>
</organism>
<accession>A0A504YF11</accession>
<protein>
    <submittedName>
        <fullName evidence="1">Uncharacterized protein</fullName>
    </submittedName>
</protein>
<keyword evidence="2" id="KW-1185">Reference proteome</keyword>
<evidence type="ECO:0000313" key="2">
    <source>
        <dbReference type="Proteomes" id="UP000316759"/>
    </source>
</evidence>
<gene>
    <name evidence="1" type="ORF">FGIG_02152</name>
</gene>
<dbReference type="PANTHER" id="PTHR10672">
    <property type="entry name" value="ADDUCIN"/>
    <property type="match status" value="1"/>
</dbReference>
<dbReference type="STRING" id="46835.A0A504YF11"/>
<proteinExistence type="predicted"/>
<dbReference type="EMBL" id="SUNJ01011422">
    <property type="protein sequence ID" value="TPP58895.1"/>
    <property type="molecule type" value="Genomic_DNA"/>
</dbReference>
<reference evidence="1 2" key="1">
    <citation type="submission" date="2019-04" db="EMBL/GenBank/DDBJ databases">
        <title>Annotation for the trematode Fasciola gigantica.</title>
        <authorList>
            <person name="Choi Y.-J."/>
        </authorList>
    </citation>
    <scope>NUCLEOTIDE SEQUENCE [LARGE SCALE GENOMIC DNA]</scope>
    <source>
        <strain evidence="1">Uganda_cow_1</strain>
    </source>
</reference>
<dbReference type="PANTHER" id="PTHR10672:SF3">
    <property type="entry name" value="PROTEIN HU-LI TAI SHAO"/>
    <property type="match status" value="1"/>
</dbReference>
<comment type="caution">
    <text evidence="1">The sequence shown here is derived from an EMBL/GenBank/DDBJ whole genome shotgun (WGS) entry which is preliminary data.</text>
</comment>
<dbReference type="InterPro" id="IPR051017">
    <property type="entry name" value="Aldolase-II_Adducin_sf"/>
</dbReference>
<evidence type="ECO:0000313" key="1">
    <source>
        <dbReference type="EMBL" id="TPP58895.1"/>
    </source>
</evidence>
<dbReference type="Proteomes" id="UP000316759">
    <property type="component" value="Unassembled WGS sequence"/>
</dbReference>
<dbReference type="GO" id="GO:0005856">
    <property type="term" value="C:cytoskeleton"/>
    <property type="evidence" value="ECO:0007669"/>
    <property type="project" value="TreeGrafter"/>
</dbReference>
<dbReference type="AlphaFoldDB" id="A0A504YF11"/>